<name>A0A9Q8CL83_9STAP</name>
<evidence type="ECO:0000259" key="4">
    <source>
        <dbReference type="SMART" id="SM00797"/>
    </source>
</evidence>
<dbReference type="PANTHER" id="PTHR43309:SF5">
    <property type="entry name" value="5-OXOPROLINASE SUBUNIT C"/>
    <property type="match status" value="1"/>
</dbReference>
<dbReference type="SMART" id="SM00797">
    <property type="entry name" value="AHS2"/>
    <property type="match status" value="1"/>
</dbReference>
<dbReference type="PANTHER" id="PTHR43309">
    <property type="entry name" value="5-OXOPROLINASE SUBUNIT C"/>
    <property type="match status" value="1"/>
</dbReference>
<dbReference type="Proteomes" id="UP000295280">
    <property type="component" value="Unassembled WGS sequence"/>
</dbReference>
<evidence type="ECO:0000256" key="1">
    <source>
        <dbReference type="ARBA" id="ARBA00022741"/>
    </source>
</evidence>
<evidence type="ECO:0000313" key="5">
    <source>
        <dbReference type="EMBL" id="TDM03646.1"/>
    </source>
</evidence>
<keyword evidence="3" id="KW-0067">ATP-binding</keyword>
<dbReference type="EMBL" id="SCWD01000001">
    <property type="protein sequence ID" value="TDM03646.1"/>
    <property type="molecule type" value="Genomic_DNA"/>
</dbReference>
<reference evidence="5 6" key="1">
    <citation type="submission" date="2019-01" db="EMBL/GenBank/DDBJ databases">
        <title>Draft genome sequences of the type strains of six Macrococcus species.</title>
        <authorList>
            <person name="Mazhar S."/>
            <person name="Altermann E."/>
            <person name="Hill C."/>
            <person name="Mcauliffe O."/>
        </authorList>
    </citation>
    <scope>NUCLEOTIDE SEQUENCE [LARGE SCALE GENOMIC DNA]</scope>
    <source>
        <strain evidence="5 6">ATCC 51828</strain>
    </source>
</reference>
<evidence type="ECO:0000313" key="6">
    <source>
        <dbReference type="Proteomes" id="UP000295280"/>
    </source>
</evidence>
<proteinExistence type="predicted"/>
<evidence type="ECO:0000256" key="2">
    <source>
        <dbReference type="ARBA" id="ARBA00022801"/>
    </source>
</evidence>
<dbReference type="GO" id="GO:0016787">
    <property type="term" value="F:hydrolase activity"/>
    <property type="evidence" value="ECO:0007669"/>
    <property type="project" value="UniProtKB-KW"/>
</dbReference>
<comment type="caution">
    <text evidence="5">The sequence shown here is derived from an EMBL/GenBank/DDBJ whole genome shotgun (WGS) entry which is preliminary data.</text>
</comment>
<keyword evidence="6" id="KW-1185">Reference proteome</keyword>
<dbReference type="Pfam" id="PF02626">
    <property type="entry name" value="CT_A_B"/>
    <property type="match status" value="2"/>
</dbReference>
<feature type="domain" description="Carboxyltransferase" evidence="4">
    <location>
        <begin position="18"/>
        <end position="270"/>
    </location>
</feature>
<accession>A0A9Q8CL83</accession>
<dbReference type="Gene3D" id="2.40.100.10">
    <property type="entry name" value="Cyclophilin-like"/>
    <property type="match status" value="1"/>
</dbReference>
<keyword evidence="1" id="KW-0547">Nucleotide-binding</keyword>
<dbReference type="GO" id="GO:0005524">
    <property type="term" value="F:ATP binding"/>
    <property type="evidence" value="ECO:0007669"/>
    <property type="project" value="UniProtKB-KW"/>
</dbReference>
<dbReference type="InterPro" id="IPR003778">
    <property type="entry name" value="CT_A_B"/>
</dbReference>
<dbReference type="RefSeq" id="WP_133416509.1">
    <property type="nucleotide sequence ID" value="NZ_SCWD01000001.1"/>
</dbReference>
<organism evidence="5 6">
    <name type="scientific">Macrococcus carouselicus</name>
    <dbReference type="NCBI Taxonomy" id="69969"/>
    <lineage>
        <taxon>Bacteria</taxon>
        <taxon>Bacillati</taxon>
        <taxon>Bacillota</taxon>
        <taxon>Bacilli</taxon>
        <taxon>Bacillales</taxon>
        <taxon>Staphylococcaceae</taxon>
        <taxon>Macrococcus</taxon>
    </lineage>
</organism>
<sequence>MIFEQAGLYTTFQIAKNDELSHTIANALVGNALDMPTFEMAVVPAAIIFEEDTLISLTGADYQAYTSDREIEMFKPHLILKGETLYFRRAAKGTRVYLAVAGGIEEDILGEKIEPDTVVKLAHDYTDVQKKLIHKLRADITCPWGVDYYSLSRIYYSDIFHVYPTADIRIIDDEVYEVASYLNRQTFTLEGPAIHYVERPAEMLRPGTIQVTADQKLRIILAEMEGQQGIAQIAPYHFSKLVQKRPGSKLIFKNVSSEKYEERQTSYDNWLKSLLMHLSYQLKTYIA</sequence>
<gene>
    <name evidence="5" type="ORF">ERX40_00305</name>
</gene>
<dbReference type="InterPro" id="IPR052708">
    <property type="entry name" value="PxpC"/>
</dbReference>
<dbReference type="InterPro" id="IPR029000">
    <property type="entry name" value="Cyclophilin-like_dom_sf"/>
</dbReference>
<protein>
    <recommendedName>
        <fullName evidence="4">Carboxyltransferase domain-containing protein</fullName>
    </recommendedName>
</protein>
<dbReference type="AlphaFoldDB" id="A0A9Q8CL83"/>
<evidence type="ECO:0000256" key="3">
    <source>
        <dbReference type="ARBA" id="ARBA00022840"/>
    </source>
</evidence>
<keyword evidence="2" id="KW-0378">Hydrolase</keyword>
<dbReference type="OrthoDB" id="9782422at2"/>